<reference evidence="2 3" key="1">
    <citation type="submission" date="2016-10" db="EMBL/GenBank/DDBJ databases">
        <authorList>
            <person name="de Groot N.N."/>
        </authorList>
    </citation>
    <scope>NUCLEOTIDE SEQUENCE [LARGE SCALE GENOMIC DNA]</scope>
    <source>
        <strain evidence="2 3">CGMCC 1.8712</strain>
    </source>
</reference>
<evidence type="ECO:0000313" key="3">
    <source>
        <dbReference type="Proteomes" id="UP000236755"/>
    </source>
</evidence>
<keyword evidence="1" id="KW-1133">Transmembrane helix</keyword>
<feature type="transmembrane region" description="Helical" evidence="1">
    <location>
        <begin position="31"/>
        <end position="51"/>
    </location>
</feature>
<evidence type="ECO:0008006" key="4">
    <source>
        <dbReference type="Google" id="ProtNLM"/>
    </source>
</evidence>
<sequence>MSTDTRQLFSTTVGGARLNAAVTRLADYESLLWSIVLVTCLADVLLTTYGLRLGLTESNPVAAGLVGRLGALPALALLKAGAVGVAATGWTVVPDDYRALIPAGLAFPWTVAATANVFAIGLALA</sequence>
<dbReference type="STRING" id="555874.SAMN04488065_0367"/>
<dbReference type="EMBL" id="FNQT01000001">
    <property type="protein sequence ID" value="SDZ79485.1"/>
    <property type="molecule type" value="Genomic_DNA"/>
</dbReference>
<organism evidence="2 3">
    <name type="scientific">Haloplanus vescus</name>
    <dbReference type="NCBI Taxonomy" id="555874"/>
    <lineage>
        <taxon>Archaea</taxon>
        <taxon>Methanobacteriati</taxon>
        <taxon>Methanobacteriota</taxon>
        <taxon>Stenosarchaea group</taxon>
        <taxon>Halobacteria</taxon>
        <taxon>Halobacteriales</taxon>
        <taxon>Haloferacaceae</taxon>
        <taxon>Haloplanus</taxon>
    </lineage>
</organism>
<gene>
    <name evidence="2" type="ORF">SAMN04488065_0367</name>
</gene>
<proteinExistence type="predicted"/>
<evidence type="ECO:0000313" key="2">
    <source>
        <dbReference type="EMBL" id="SDZ79485.1"/>
    </source>
</evidence>
<dbReference type="Proteomes" id="UP000236755">
    <property type="component" value="Unassembled WGS sequence"/>
</dbReference>
<accession>A0A1H3VXA8</accession>
<keyword evidence="1" id="KW-0472">Membrane</keyword>
<dbReference type="RefSeq" id="WP_092630550.1">
    <property type="nucleotide sequence ID" value="NZ_FNQT01000001.1"/>
</dbReference>
<feature type="transmembrane region" description="Helical" evidence="1">
    <location>
        <begin position="72"/>
        <end position="93"/>
    </location>
</feature>
<name>A0A1H3VXA8_9EURY</name>
<protein>
    <recommendedName>
        <fullName evidence="4">DUF5658 domain-containing protein</fullName>
    </recommendedName>
</protein>
<evidence type="ECO:0000256" key="1">
    <source>
        <dbReference type="SAM" id="Phobius"/>
    </source>
</evidence>
<feature type="transmembrane region" description="Helical" evidence="1">
    <location>
        <begin position="99"/>
        <end position="124"/>
    </location>
</feature>
<dbReference type="AlphaFoldDB" id="A0A1H3VXA8"/>
<keyword evidence="3" id="KW-1185">Reference proteome</keyword>
<dbReference type="OrthoDB" id="306403at2157"/>
<keyword evidence="1" id="KW-0812">Transmembrane</keyword>